<feature type="region of interest" description="Disordered" evidence="1">
    <location>
        <begin position="439"/>
        <end position="539"/>
    </location>
</feature>
<keyword evidence="3" id="KW-1185">Reference proteome</keyword>
<dbReference type="GO" id="GO:1990023">
    <property type="term" value="C:mitotic spindle midzone"/>
    <property type="evidence" value="ECO:0007669"/>
    <property type="project" value="TreeGrafter"/>
</dbReference>
<proteinExistence type="predicted"/>
<dbReference type="Gene3D" id="1.20.58.1520">
    <property type="match status" value="1"/>
</dbReference>
<name>A0A9Q1HTV8_CONCO</name>
<gene>
    <name evidence="2" type="ORF">COCON_G00151160</name>
</gene>
<feature type="compositionally biased region" description="Low complexity" evidence="1">
    <location>
        <begin position="505"/>
        <end position="518"/>
    </location>
</feature>
<evidence type="ECO:0000313" key="3">
    <source>
        <dbReference type="Proteomes" id="UP001152803"/>
    </source>
</evidence>
<dbReference type="GO" id="GO:0008017">
    <property type="term" value="F:microtubule binding"/>
    <property type="evidence" value="ECO:0007669"/>
    <property type="project" value="InterPro"/>
</dbReference>
<dbReference type="PANTHER" id="PTHR19321:SF6">
    <property type="entry name" value="PROTEIN REGULATOR OF CYTOKINESIS 1"/>
    <property type="match status" value="1"/>
</dbReference>
<evidence type="ECO:0000256" key="1">
    <source>
        <dbReference type="SAM" id="MobiDB-lite"/>
    </source>
</evidence>
<comment type="caution">
    <text evidence="2">The sequence shown here is derived from an EMBL/GenBank/DDBJ whole genome shotgun (WGS) entry which is preliminary data.</text>
</comment>
<dbReference type="AlphaFoldDB" id="A0A9Q1HTV8"/>
<feature type="compositionally biased region" description="Polar residues" evidence="1">
    <location>
        <begin position="468"/>
        <end position="504"/>
    </location>
</feature>
<feature type="compositionally biased region" description="Polar residues" evidence="1">
    <location>
        <begin position="524"/>
        <end position="536"/>
    </location>
</feature>
<evidence type="ECO:0000313" key="2">
    <source>
        <dbReference type="EMBL" id="KAJ8262659.1"/>
    </source>
</evidence>
<dbReference type="InterPro" id="IPR007145">
    <property type="entry name" value="MAP65_Ase1_PRC1"/>
</dbReference>
<accession>A0A9Q1HTV8</accession>
<dbReference type="PANTHER" id="PTHR19321">
    <property type="entry name" value="PROTEIN REGULATOR OF CYTOKINESIS 1 PRC1-RELATED"/>
    <property type="match status" value="1"/>
</dbReference>
<dbReference type="Proteomes" id="UP001152803">
    <property type="component" value="Unassembled WGS sequence"/>
</dbReference>
<protein>
    <recommendedName>
        <fullName evidence="4">Protein regulator of cytokinesis 1-like</fullName>
    </recommendedName>
</protein>
<dbReference type="Pfam" id="PF03999">
    <property type="entry name" value="MAP65_ASE1"/>
    <property type="match status" value="1"/>
</dbReference>
<dbReference type="OrthoDB" id="642895at2759"/>
<evidence type="ECO:0008006" key="4">
    <source>
        <dbReference type="Google" id="ProtNLM"/>
    </source>
</evidence>
<dbReference type="GO" id="GO:0051256">
    <property type="term" value="P:mitotic spindle midzone assembly"/>
    <property type="evidence" value="ECO:0007669"/>
    <property type="project" value="TreeGrafter"/>
</dbReference>
<dbReference type="EMBL" id="JAFJMO010000011">
    <property type="protein sequence ID" value="KAJ8262659.1"/>
    <property type="molecule type" value="Genomic_DNA"/>
</dbReference>
<sequence>MSGRKSEILAFSLVSGINVAMVRLADIWDSIGIMEDQRVERMQTVKKHIEGLLNQMISEEEYLKRRIGNDITTFQKQLEILSQEMSMEPFEFEEGLTVLQTEKSLRLQVEALEKERSGRLEELRSLQRQDEDLCQELNASVYYVPAGSLPTHAELQELRGHVQSLSEEKRSRVVVFSGLREDIRLVMGQMGHEPETSLEEDAVCDDADIFLLTHENINALQLLLCQLEMKRKSLTALREELEAKAVCLWRRLECPEQEQREFHHNLHGTLSDQITQWQIELDGLSMLQKARLEEVTEKIRLELVEAWDRCMFSPKQRESFNIYFCSGNLTEELLSRHDEELLQVKTFYEKARPLLETVEMWNKNWVLFQDFEKKASDPNRFSNRGGTLLKEAKERVRVQKLLPKLEEELKTRVEAWEKEYGTVFLVWGQRATDYITSQLEEHQQQRGKEKNERMTKKGENTLLKAQSKRSQTGVTGGMTPSKTRKTPNQTMVRTNSFSWASPSGTSLSVSVKSTPSSQKKNRTLDVSSRTPLQEFSSAKKHTEISGYSVFTSTLSKKGSRDAVLNSRAKDVL</sequence>
<reference evidence="2" key="1">
    <citation type="journal article" date="2023" name="Science">
        <title>Genome structures resolve the early diversification of teleost fishes.</title>
        <authorList>
            <person name="Parey E."/>
            <person name="Louis A."/>
            <person name="Montfort J."/>
            <person name="Bouchez O."/>
            <person name="Roques C."/>
            <person name="Iampietro C."/>
            <person name="Lluch J."/>
            <person name="Castinel A."/>
            <person name="Donnadieu C."/>
            <person name="Desvignes T."/>
            <person name="Floi Bucao C."/>
            <person name="Jouanno E."/>
            <person name="Wen M."/>
            <person name="Mejri S."/>
            <person name="Dirks R."/>
            <person name="Jansen H."/>
            <person name="Henkel C."/>
            <person name="Chen W.J."/>
            <person name="Zahm M."/>
            <person name="Cabau C."/>
            <person name="Klopp C."/>
            <person name="Thompson A.W."/>
            <person name="Robinson-Rechavi M."/>
            <person name="Braasch I."/>
            <person name="Lecointre G."/>
            <person name="Bobe J."/>
            <person name="Postlethwait J.H."/>
            <person name="Berthelot C."/>
            <person name="Roest Crollius H."/>
            <person name="Guiguen Y."/>
        </authorList>
    </citation>
    <scope>NUCLEOTIDE SEQUENCE</scope>
    <source>
        <strain evidence="2">Concon-B</strain>
    </source>
</reference>
<feature type="compositionally biased region" description="Basic and acidic residues" evidence="1">
    <location>
        <begin position="439"/>
        <end position="459"/>
    </location>
</feature>
<dbReference type="GO" id="GO:0005737">
    <property type="term" value="C:cytoplasm"/>
    <property type="evidence" value="ECO:0007669"/>
    <property type="project" value="TreeGrafter"/>
</dbReference>
<organism evidence="2 3">
    <name type="scientific">Conger conger</name>
    <name type="common">Conger eel</name>
    <name type="synonym">Muraena conger</name>
    <dbReference type="NCBI Taxonomy" id="82655"/>
    <lineage>
        <taxon>Eukaryota</taxon>
        <taxon>Metazoa</taxon>
        <taxon>Chordata</taxon>
        <taxon>Craniata</taxon>
        <taxon>Vertebrata</taxon>
        <taxon>Euteleostomi</taxon>
        <taxon>Actinopterygii</taxon>
        <taxon>Neopterygii</taxon>
        <taxon>Teleostei</taxon>
        <taxon>Anguilliformes</taxon>
        <taxon>Congridae</taxon>
        <taxon>Conger</taxon>
    </lineage>
</organism>